<keyword evidence="3" id="KW-0010">Activator</keyword>
<dbReference type="RefSeq" id="WP_168875569.1">
    <property type="nucleotide sequence ID" value="NZ_JABAIM010000001.1"/>
</dbReference>
<comment type="caution">
    <text evidence="6">The sequence shown here is derived from an EMBL/GenBank/DDBJ whole genome shotgun (WGS) entry which is preliminary data.</text>
</comment>
<evidence type="ECO:0000259" key="5">
    <source>
        <dbReference type="PROSITE" id="PS01124"/>
    </source>
</evidence>
<protein>
    <submittedName>
        <fullName evidence="6">AraC family transcriptional regulator</fullName>
    </submittedName>
</protein>
<dbReference type="InterPro" id="IPR037923">
    <property type="entry name" value="HTH-like"/>
</dbReference>
<dbReference type="SUPFAM" id="SSF51215">
    <property type="entry name" value="Regulatory protein AraC"/>
    <property type="match status" value="1"/>
</dbReference>
<dbReference type="AlphaFoldDB" id="A0A847SA13"/>
<dbReference type="PRINTS" id="PR00032">
    <property type="entry name" value="HTHARAC"/>
</dbReference>
<name>A0A847SA13_9NEIS</name>
<accession>A0A847SA13</accession>
<dbReference type="Proteomes" id="UP000587991">
    <property type="component" value="Unassembled WGS sequence"/>
</dbReference>
<dbReference type="InterPro" id="IPR050204">
    <property type="entry name" value="AraC_XylS_family_regulators"/>
</dbReference>
<feature type="domain" description="HTH araC/xylS-type" evidence="5">
    <location>
        <begin position="166"/>
        <end position="263"/>
    </location>
</feature>
<keyword evidence="2" id="KW-0238">DNA-binding</keyword>
<reference evidence="6 7" key="1">
    <citation type="submission" date="2020-04" db="EMBL/GenBank/DDBJ databases">
        <title>Draft genome of Leeia sp. IMCC25680.</title>
        <authorList>
            <person name="Song J."/>
            <person name="Cho J.-C."/>
        </authorList>
    </citation>
    <scope>NUCLEOTIDE SEQUENCE [LARGE SCALE GENOMIC DNA]</scope>
    <source>
        <strain evidence="6 7">IMCC25680</strain>
    </source>
</reference>
<dbReference type="InterPro" id="IPR014710">
    <property type="entry name" value="RmlC-like_jellyroll"/>
</dbReference>
<evidence type="ECO:0000256" key="1">
    <source>
        <dbReference type="ARBA" id="ARBA00023015"/>
    </source>
</evidence>
<dbReference type="GO" id="GO:0043565">
    <property type="term" value="F:sequence-specific DNA binding"/>
    <property type="evidence" value="ECO:0007669"/>
    <property type="project" value="InterPro"/>
</dbReference>
<dbReference type="PANTHER" id="PTHR46796:SF2">
    <property type="entry name" value="TRANSCRIPTIONAL REGULATORY PROTEIN"/>
    <property type="match status" value="1"/>
</dbReference>
<dbReference type="InterPro" id="IPR020449">
    <property type="entry name" value="Tscrpt_reg_AraC-type_HTH"/>
</dbReference>
<dbReference type="Pfam" id="PF12833">
    <property type="entry name" value="HTH_18"/>
    <property type="match status" value="1"/>
</dbReference>
<organism evidence="6 7">
    <name type="scientific">Leeia aquatica</name>
    <dbReference type="NCBI Taxonomy" id="2725557"/>
    <lineage>
        <taxon>Bacteria</taxon>
        <taxon>Pseudomonadati</taxon>
        <taxon>Pseudomonadota</taxon>
        <taxon>Betaproteobacteria</taxon>
        <taxon>Neisseriales</taxon>
        <taxon>Leeiaceae</taxon>
        <taxon>Leeia</taxon>
    </lineage>
</organism>
<proteinExistence type="predicted"/>
<keyword evidence="1" id="KW-0805">Transcription regulation</keyword>
<evidence type="ECO:0000313" key="7">
    <source>
        <dbReference type="Proteomes" id="UP000587991"/>
    </source>
</evidence>
<dbReference type="GO" id="GO:0003700">
    <property type="term" value="F:DNA-binding transcription factor activity"/>
    <property type="evidence" value="ECO:0007669"/>
    <property type="project" value="InterPro"/>
</dbReference>
<dbReference type="EMBL" id="JABAIM010000001">
    <property type="protein sequence ID" value="NLR73918.1"/>
    <property type="molecule type" value="Genomic_DNA"/>
</dbReference>
<dbReference type="SUPFAM" id="SSF46689">
    <property type="entry name" value="Homeodomain-like"/>
    <property type="match status" value="1"/>
</dbReference>
<evidence type="ECO:0000256" key="3">
    <source>
        <dbReference type="ARBA" id="ARBA00023159"/>
    </source>
</evidence>
<dbReference type="InterPro" id="IPR009057">
    <property type="entry name" value="Homeodomain-like_sf"/>
</dbReference>
<sequence>MESVRFWRDPALPCYELRQAINSRACYRAHSHPVLSIGKVDAGQSRLRVKGQREIALGAGDVVVIPAYLLHSCNPRPDQFWGYRMLYLDVPALLAVAGPVSLEQAELPFSVCQPHDRPGLATRVDEAFDQLSTVTTAAQKQATLLALLAQLPHAPSERATIPLWLQTLNLTLQSAMPQGLSLAQLAALSGKSRSSLLAAYGQHYGSTPHQAIIDLRLNQAKQLLAQQQAVVSVALETGFTDQSHFSNAFKGRVAVTPQQYTRLLHR</sequence>
<keyword evidence="4" id="KW-0804">Transcription</keyword>
<keyword evidence="7" id="KW-1185">Reference proteome</keyword>
<dbReference type="InterPro" id="IPR018060">
    <property type="entry name" value="HTH_AraC"/>
</dbReference>
<dbReference type="Gene3D" id="1.10.10.60">
    <property type="entry name" value="Homeodomain-like"/>
    <property type="match status" value="1"/>
</dbReference>
<dbReference type="PROSITE" id="PS01124">
    <property type="entry name" value="HTH_ARAC_FAMILY_2"/>
    <property type="match status" value="1"/>
</dbReference>
<dbReference type="Gene3D" id="2.60.120.10">
    <property type="entry name" value="Jelly Rolls"/>
    <property type="match status" value="1"/>
</dbReference>
<dbReference type="PANTHER" id="PTHR46796">
    <property type="entry name" value="HTH-TYPE TRANSCRIPTIONAL ACTIVATOR RHAS-RELATED"/>
    <property type="match status" value="1"/>
</dbReference>
<dbReference type="InterPro" id="IPR003313">
    <property type="entry name" value="AraC-bd"/>
</dbReference>
<dbReference type="SMART" id="SM00342">
    <property type="entry name" value="HTH_ARAC"/>
    <property type="match status" value="1"/>
</dbReference>
<dbReference type="Pfam" id="PF02311">
    <property type="entry name" value="AraC_binding"/>
    <property type="match status" value="1"/>
</dbReference>
<gene>
    <name evidence="6" type="ORF">HF682_01930</name>
</gene>
<evidence type="ECO:0000313" key="6">
    <source>
        <dbReference type="EMBL" id="NLR73918.1"/>
    </source>
</evidence>
<evidence type="ECO:0000256" key="4">
    <source>
        <dbReference type="ARBA" id="ARBA00023163"/>
    </source>
</evidence>
<evidence type="ECO:0000256" key="2">
    <source>
        <dbReference type="ARBA" id="ARBA00023125"/>
    </source>
</evidence>